<evidence type="ECO:0000313" key="1">
    <source>
        <dbReference type="EMBL" id="PRX57245.1"/>
    </source>
</evidence>
<gene>
    <name evidence="1" type="ORF">CLV81_1248</name>
</gene>
<sequence length="176" mass="20921">MIFLILLSLFILVLIGFLFLPMELTINTFNNQYQITFKGLARMWLEEDKDSILKIGLKVFFFTRYFSPFDKRKKQVQKTRKGVKKKKDKKRGWSLGQIMALLRTFRLKRFRLYIDTGDYITNAKLYPVFALISFYGLPCQINFRDTNGLILQIENRPIHLLKSFINYKTKSHGFTI</sequence>
<protein>
    <recommendedName>
        <fullName evidence="3">DUF2953 family protein</fullName>
    </recommendedName>
</protein>
<reference evidence="1 2" key="1">
    <citation type="submission" date="2018-03" db="EMBL/GenBank/DDBJ databases">
        <title>Genomic Encyclopedia of Archaeal and Bacterial Type Strains, Phase II (KMG-II): from individual species to whole genera.</title>
        <authorList>
            <person name="Goeker M."/>
        </authorList>
    </citation>
    <scope>NUCLEOTIDE SEQUENCE [LARGE SCALE GENOMIC DNA]</scope>
    <source>
        <strain evidence="1 2">DSM 25027</strain>
    </source>
</reference>
<comment type="caution">
    <text evidence="1">The sequence shown here is derived from an EMBL/GenBank/DDBJ whole genome shotgun (WGS) entry which is preliminary data.</text>
</comment>
<accession>A0A2T0MI61</accession>
<dbReference type="OrthoDB" id="799391at2"/>
<dbReference type="RefSeq" id="WP_106144149.1">
    <property type="nucleotide sequence ID" value="NZ_PVYX01000001.1"/>
</dbReference>
<proteinExistence type="predicted"/>
<evidence type="ECO:0000313" key="2">
    <source>
        <dbReference type="Proteomes" id="UP000237640"/>
    </source>
</evidence>
<evidence type="ECO:0008006" key="3">
    <source>
        <dbReference type="Google" id="ProtNLM"/>
    </source>
</evidence>
<organism evidence="1 2">
    <name type="scientific">Flagellimonas meridianipacifica</name>
    <dbReference type="NCBI Taxonomy" id="1080225"/>
    <lineage>
        <taxon>Bacteria</taxon>
        <taxon>Pseudomonadati</taxon>
        <taxon>Bacteroidota</taxon>
        <taxon>Flavobacteriia</taxon>
        <taxon>Flavobacteriales</taxon>
        <taxon>Flavobacteriaceae</taxon>
        <taxon>Flagellimonas</taxon>
    </lineage>
</organism>
<dbReference type="AlphaFoldDB" id="A0A2T0MI61"/>
<dbReference type="Proteomes" id="UP000237640">
    <property type="component" value="Unassembled WGS sequence"/>
</dbReference>
<keyword evidence="2" id="KW-1185">Reference proteome</keyword>
<dbReference type="EMBL" id="PVYX01000001">
    <property type="protein sequence ID" value="PRX57245.1"/>
    <property type="molecule type" value="Genomic_DNA"/>
</dbReference>
<name>A0A2T0MI61_9FLAO</name>